<keyword evidence="8" id="KW-1185">Reference proteome</keyword>
<dbReference type="InterPro" id="IPR033909">
    <property type="entry name" value="RNR_small"/>
</dbReference>
<reference evidence="7 8" key="1">
    <citation type="journal article" date="2010" name="Virol. J.">
        <title>Genomes of the T4-related bacteriophages as windows on microbial genome evolution.</title>
        <authorList>
            <person name="Petrov V.M."/>
            <person name="Ratnayaka S."/>
            <person name="Nolan J.M."/>
            <person name="Miller E.S."/>
            <person name="Karam J.D."/>
        </authorList>
    </citation>
    <scope>NUCLEOTIDE SEQUENCE [LARGE SCALE GENOMIC DNA]</scope>
</reference>
<dbReference type="GeneID" id="9926107"/>
<evidence type="ECO:0000256" key="6">
    <source>
        <dbReference type="ARBA" id="ARBA00023004"/>
    </source>
</evidence>
<keyword evidence="5" id="KW-0560">Oxidoreductase</keyword>
<dbReference type="InterPro" id="IPR012348">
    <property type="entry name" value="RNR-like"/>
</dbReference>
<evidence type="ECO:0000256" key="2">
    <source>
        <dbReference type="ARBA" id="ARBA00009303"/>
    </source>
</evidence>
<dbReference type="InterPro" id="IPR009078">
    <property type="entry name" value="Ferritin-like_SF"/>
</dbReference>
<protein>
    <recommendedName>
        <fullName evidence="3">ribonucleoside-diphosphate reductase</fullName>
        <ecNumber evidence="3">1.17.4.1</ecNumber>
    </recommendedName>
</protein>
<evidence type="ECO:0000256" key="3">
    <source>
        <dbReference type="ARBA" id="ARBA00012274"/>
    </source>
</evidence>
<organism evidence="7 8">
    <name type="scientific">Acinetobacter phage Acj61</name>
    <dbReference type="NCBI Taxonomy" id="760732"/>
    <lineage>
        <taxon>Viruses</taxon>
        <taxon>Duplodnaviria</taxon>
        <taxon>Heunggongvirae</taxon>
        <taxon>Uroviricota</taxon>
        <taxon>Caudoviricetes</taxon>
        <taxon>Pantevenvirales</taxon>
        <taxon>Straboviridae</taxon>
        <taxon>Twarogvirinae</taxon>
        <taxon>Lasallevirus</taxon>
        <taxon>Lasallevirus Acj61</taxon>
        <taxon>Acinetobacter virus Acj61</taxon>
    </lineage>
</organism>
<keyword evidence="6" id="KW-0408">Iron</keyword>
<dbReference type="KEGG" id="vg:9926107"/>
<dbReference type="GO" id="GO:0046872">
    <property type="term" value="F:metal ion binding"/>
    <property type="evidence" value="ECO:0007669"/>
    <property type="project" value="UniProtKB-KW"/>
</dbReference>
<dbReference type="EMBL" id="GU911519">
    <property type="protein sequence ID" value="ADG36182.1"/>
    <property type="molecule type" value="Genomic_DNA"/>
</dbReference>
<sequence length="377" mass="43770">MTVFNRDSNYDYAQQPMFFGESTSIARYESPKHPTIENLTVQALSFFWRPEEINLTTDSSQFKKLHPRDQRTFTLNLLYQAIMDTVQGSAPSEILGPICSDIGLDTWIQTWTFFETIHSRSYTHIIRNLYNNPTEIFDSVVLDDQIMARAASICKYYDELEIKWTLYSADKIRGIATEEQLYELKKAFYLCLHTINALEAIRFFVSFINTFNFFETQKVMEGNSKIMTFIARDENLHHQGTRYMIKRLQSGEEGPEWIKIAEECREEATNIFLATNEQEKEWCKYVYQSGAPQGLSVGLVSDYIDYATVPRMNELGLDSSSIVAPKRNPFPWLTKFLKSNTVQAAPQEVEIGSYLVSQIDNDITDAIMEKYKKYLRK</sequence>
<dbReference type="Proteomes" id="UP000008730">
    <property type="component" value="Segment"/>
</dbReference>
<evidence type="ECO:0000313" key="7">
    <source>
        <dbReference type="EMBL" id="ADG36182.1"/>
    </source>
</evidence>
<dbReference type="Pfam" id="PF00268">
    <property type="entry name" value="Ribonuc_red_sm"/>
    <property type="match status" value="1"/>
</dbReference>
<accession>E5E4J8</accession>
<evidence type="ECO:0000256" key="4">
    <source>
        <dbReference type="ARBA" id="ARBA00022723"/>
    </source>
</evidence>
<evidence type="ECO:0000256" key="1">
    <source>
        <dbReference type="ARBA" id="ARBA00001962"/>
    </source>
</evidence>
<dbReference type="GO" id="GO:0004748">
    <property type="term" value="F:ribonucleoside-diphosphate reductase activity, thioredoxin disulfide as acceptor"/>
    <property type="evidence" value="ECO:0007669"/>
    <property type="project" value="UniProtKB-EC"/>
</dbReference>
<keyword evidence="4" id="KW-0479">Metal-binding</keyword>
<dbReference type="UniPathway" id="UPA00326"/>
<proteinExistence type="inferred from homology"/>
<dbReference type="PANTHER" id="PTHR23409:SF18">
    <property type="entry name" value="RIBONUCLEOSIDE-DIPHOSPHATE REDUCTASE SUBUNIT M2"/>
    <property type="match status" value="1"/>
</dbReference>
<name>E5E4J8_9CAUD</name>
<dbReference type="Gene3D" id="1.10.620.20">
    <property type="entry name" value="Ribonucleotide Reductase, subunit A"/>
    <property type="match status" value="1"/>
</dbReference>
<comment type="similarity">
    <text evidence="2">Belongs to the ribonucleoside diphosphate reductase small chain family.</text>
</comment>
<dbReference type="InterPro" id="IPR000358">
    <property type="entry name" value="RNR_small_fam"/>
</dbReference>
<dbReference type="CDD" id="cd01049">
    <property type="entry name" value="RNRR2"/>
    <property type="match status" value="1"/>
</dbReference>
<dbReference type="PANTHER" id="PTHR23409">
    <property type="entry name" value="RIBONUCLEOSIDE-DIPHOSPHATE REDUCTASE SMALL CHAIN"/>
    <property type="match status" value="1"/>
</dbReference>
<dbReference type="SUPFAM" id="SSF47240">
    <property type="entry name" value="Ferritin-like"/>
    <property type="match status" value="1"/>
</dbReference>
<evidence type="ECO:0000313" key="8">
    <source>
        <dbReference type="Proteomes" id="UP000008730"/>
    </source>
</evidence>
<dbReference type="OrthoDB" id="4477at10239"/>
<dbReference type="RefSeq" id="YP_004009834.1">
    <property type="nucleotide sequence ID" value="NC_014661.1"/>
</dbReference>
<evidence type="ECO:0000256" key="5">
    <source>
        <dbReference type="ARBA" id="ARBA00023002"/>
    </source>
</evidence>
<dbReference type="EC" id="1.17.4.1" evidence="3"/>
<dbReference type="NCBIfam" id="NF006576">
    <property type="entry name" value="PRK09101.1"/>
    <property type="match status" value="1"/>
</dbReference>
<comment type="cofactor">
    <cofactor evidence="1">
        <name>Fe cation</name>
        <dbReference type="ChEBI" id="CHEBI:24875"/>
    </cofactor>
</comment>
<gene>
    <name evidence="7" type="primary">nrdB</name>
    <name evidence="7" type="ORF">Acj61p217</name>
</gene>
<dbReference type="GO" id="GO:0009263">
    <property type="term" value="P:deoxyribonucleotide biosynthetic process"/>
    <property type="evidence" value="ECO:0007669"/>
    <property type="project" value="InterPro"/>
</dbReference>